<evidence type="ECO:0000313" key="2">
    <source>
        <dbReference type="Proteomes" id="UP000502196"/>
    </source>
</evidence>
<accession>A0A6F9E715</accession>
<sequence>MKGWTARIHRMAVIGLIGLMVSAAGWPPGTVRAGNGPAGMDGDGSQTNPYVVTNRDQLDALRNMTTTPRTFFVLGQDIDLGGNEWEPIPSFGGHLDGQGHTITGLTITSTTAATVGLIERPWTAEGRSATSPWTMYRSQPVTGSFMWEPWWEKIAAPYGTAG</sequence>
<proteinExistence type="predicted"/>
<reference evidence="1 2" key="1">
    <citation type="submission" date="2020-04" db="EMBL/GenBank/DDBJ databases">
        <authorList>
            <person name="Hogendoorn C."/>
        </authorList>
    </citation>
    <scope>NUCLEOTIDE SEQUENCE [LARGE SCALE GENOMIC DNA]</scope>
    <source>
        <strain evidence="1">COOX1</strain>
    </source>
</reference>
<name>A0A6F9E715_9BACL</name>
<evidence type="ECO:0000313" key="1">
    <source>
        <dbReference type="EMBL" id="CAB3392659.1"/>
    </source>
</evidence>
<gene>
    <name evidence="1" type="ORF">COOX1_1521</name>
</gene>
<protein>
    <submittedName>
        <fullName evidence="1">Uncharacterized protein</fullName>
    </submittedName>
</protein>
<dbReference type="Proteomes" id="UP000502196">
    <property type="component" value="Chromosome"/>
</dbReference>
<dbReference type="EMBL" id="LR792683">
    <property type="protein sequence ID" value="CAB3392659.1"/>
    <property type="molecule type" value="Genomic_DNA"/>
</dbReference>
<dbReference type="RefSeq" id="WP_170085448.1">
    <property type="nucleotide sequence ID" value="NZ_CP047972.1"/>
</dbReference>
<organism evidence="1 2">
    <name type="scientific">Kyrpidia spormannii</name>
    <dbReference type="NCBI Taxonomy" id="2055160"/>
    <lineage>
        <taxon>Bacteria</taxon>
        <taxon>Bacillati</taxon>
        <taxon>Bacillota</taxon>
        <taxon>Bacilli</taxon>
        <taxon>Bacillales</taxon>
        <taxon>Alicyclobacillaceae</taxon>
        <taxon>Kyrpidia</taxon>
    </lineage>
</organism>
<dbReference type="Gene3D" id="2.160.20.110">
    <property type="match status" value="1"/>
</dbReference>
<dbReference type="AlphaFoldDB" id="A0A6F9E715"/>